<proteinExistence type="evidence at transcript level"/>
<feature type="non-terminal residue" evidence="4">
    <location>
        <position position="361"/>
    </location>
</feature>
<feature type="compositionally biased region" description="Basic and acidic residues" evidence="3">
    <location>
        <begin position="326"/>
        <end position="335"/>
    </location>
</feature>
<dbReference type="FunFam" id="1.20.5.1500:FF:000001">
    <property type="entry name" value="Nucleosome assembly protein 1-like 1"/>
    <property type="match status" value="1"/>
</dbReference>
<dbReference type="SUPFAM" id="SSF143113">
    <property type="entry name" value="NAP-like"/>
    <property type="match status" value="1"/>
</dbReference>
<evidence type="ECO:0000256" key="3">
    <source>
        <dbReference type="SAM" id="MobiDB-lite"/>
    </source>
</evidence>
<name>A0A0B4U7E4_TELDL</name>
<dbReference type="AlphaFoldDB" id="A0A0B4U7E4"/>
<evidence type="ECO:0000256" key="2">
    <source>
        <dbReference type="RuleBase" id="RU003876"/>
    </source>
</evidence>
<dbReference type="InterPro" id="IPR002164">
    <property type="entry name" value="NAP_family"/>
</dbReference>
<dbReference type="RefSeq" id="XP_037957438.1">
    <property type="nucleotide sequence ID" value="XM_038101510.1"/>
</dbReference>
<dbReference type="Gene3D" id="3.30.1120.90">
    <property type="entry name" value="Nucleosome assembly protein"/>
    <property type="match status" value="1"/>
</dbReference>
<feature type="compositionally biased region" description="Acidic residues" evidence="3">
    <location>
        <begin position="316"/>
        <end position="325"/>
    </location>
</feature>
<dbReference type="OrthoDB" id="27325at2759"/>
<protein>
    <submittedName>
        <fullName evidence="4">Nucleosome assembly protein 1 paralog 2</fullName>
    </submittedName>
</protein>
<reference evidence="4" key="1">
    <citation type="journal article" date="2015" name="Insect Mol. Biol.">
        <title>We can't all be supermodels: the value of comparative transcriptomics to the study of non-model insects.</title>
        <authorList>
            <person name="Oppenheim S.J."/>
            <person name="Baker R.H."/>
            <person name="Simon S."/>
            <person name="DeSalle R."/>
        </authorList>
    </citation>
    <scope>NUCLEOTIDE SEQUENCE</scope>
</reference>
<dbReference type="Gene3D" id="1.20.5.1500">
    <property type="match status" value="1"/>
</dbReference>
<dbReference type="KEGG" id="tda:119687250"/>
<dbReference type="InterPro" id="IPR037231">
    <property type="entry name" value="NAP-like_sf"/>
</dbReference>
<accession>A0A0B4U7E4</accession>
<evidence type="ECO:0000256" key="1">
    <source>
        <dbReference type="ARBA" id="ARBA00009947"/>
    </source>
</evidence>
<dbReference type="EMBL" id="KM821194">
    <property type="protein sequence ID" value="AJC52590.1"/>
    <property type="molecule type" value="mRNA"/>
</dbReference>
<dbReference type="GO" id="GO:0005634">
    <property type="term" value="C:nucleus"/>
    <property type="evidence" value="ECO:0007669"/>
    <property type="project" value="InterPro"/>
</dbReference>
<feature type="compositionally biased region" description="Basic and acidic residues" evidence="3">
    <location>
        <begin position="344"/>
        <end position="355"/>
    </location>
</feature>
<sequence length="361" mass="41469">MDRVSFRGQSGPVGDGDQASDDNTNPGYLSANERREFLHGMVKSLPNALQARVTVLKNLQLEHLNIEKQFYDEIFALERKYHKKFEVLYGKRKDIISGKLDPPKENPKWKNNEDETTEYEMRTDYGNILKSFKDVTEDTKGIPNFWITSFKACERFSDLIFEDDEPILKCLNDITISYSTYAFTLQFHFDENEYFTNDVLTKTYYLREGLDEDFPFTYDGPDIIKCEGCTINWKEGKNVLDIKPKKLSEKDDEKDSTVNESFFSFFSPPNPPDNIDEVDDETDELLAADHELGQFIREEIIPRAILYFSGEKIDDESDEFTEEFSEEHSEGDKSGGDNQGTDKAGGDKAGGDRCNSEGINF</sequence>
<feature type="region of interest" description="Disordered" evidence="3">
    <location>
        <begin position="316"/>
        <end position="361"/>
    </location>
</feature>
<dbReference type="Pfam" id="PF00956">
    <property type="entry name" value="NAP"/>
    <property type="match status" value="1"/>
</dbReference>
<feature type="region of interest" description="Disordered" evidence="3">
    <location>
        <begin position="1"/>
        <end position="29"/>
    </location>
</feature>
<dbReference type="GeneID" id="119687250"/>
<evidence type="ECO:0000313" key="4">
    <source>
        <dbReference type="EMBL" id="AJC52590.1"/>
    </source>
</evidence>
<dbReference type="GO" id="GO:0006334">
    <property type="term" value="P:nucleosome assembly"/>
    <property type="evidence" value="ECO:0007669"/>
    <property type="project" value="InterPro"/>
</dbReference>
<organism evidence="4">
    <name type="scientific">Teleopsis dalmanni</name>
    <name type="common">Malaysian stalk-eyed fly</name>
    <name type="synonym">Cyrtodiopsis dalmanni</name>
    <dbReference type="NCBI Taxonomy" id="139649"/>
    <lineage>
        <taxon>Eukaryota</taxon>
        <taxon>Metazoa</taxon>
        <taxon>Ecdysozoa</taxon>
        <taxon>Arthropoda</taxon>
        <taxon>Hexapoda</taxon>
        <taxon>Insecta</taxon>
        <taxon>Pterygota</taxon>
        <taxon>Neoptera</taxon>
        <taxon>Endopterygota</taxon>
        <taxon>Diptera</taxon>
        <taxon>Brachycera</taxon>
        <taxon>Muscomorpha</taxon>
        <taxon>Diopsoidea</taxon>
        <taxon>Diopsidae</taxon>
        <taxon>Teleopsis</taxon>
    </lineage>
</organism>
<comment type="similarity">
    <text evidence="1 2">Belongs to the nucleosome assembly protein (NAP) family.</text>
</comment>
<dbReference type="PANTHER" id="PTHR11875">
    <property type="entry name" value="TESTIS-SPECIFIC Y-ENCODED PROTEIN"/>
    <property type="match status" value="1"/>
</dbReference>